<evidence type="ECO:0000256" key="1">
    <source>
        <dbReference type="SAM" id="MobiDB-lite"/>
    </source>
</evidence>
<proteinExistence type="predicted"/>
<dbReference type="Gramene" id="Os11t0201124-00">
    <property type="protein sequence ID" value="Os11t0201124-00"/>
    <property type="gene ID" value="Os11g0201124"/>
</dbReference>
<feature type="compositionally biased region" description="Basic and acidic residues" evidence="1">
    <location>
        <begin position="83"/>
        <end position="98"/>
    </location>
</feature>
<evidence type="ECO:0000313" key="2">
    <source>
        <dbReference type="EMBL" id="BAT13082.1"/>
    </source>
</evidence>
<feature type="non-terminal residue" evidence="2">
    <location>
        <position position="119"/>
    </location>
</feature>
<dbReference type="PaxDb" id="39947-A0A0N7KSK6"/>
<dbReference type="AlphaFoldDB" id="A0A0N7KSK6"/>
<gene>
    <name evidence="2" type="ordered locus">Os11g0201124</name>
    <name evidence="2" type="ORF">OSNPB_110201124</name>
</gene>
<reference evidence="2 3" key="3">
    <citation type="journal article" date="2013" name="Rice">
        <title>Improvement of the Oryza sativa Nipponbare reference genome using next generation sequence and optical map data.</title>
        <authorList>
            <person name="Kawahara Y."/>
            <person name="de la Bastide M."/>
            <person name="Hamilton J.P."/>
            <person name="Kanamori H."/>
            <person name="McCombie W.R."/>
            <person name="Ouyang S."/>
            <person name="Schwartz D.C."/>
            <person name="Tanaka T."/>
            <person name="Wu J."/>
            <person name="Zhou S."/>
            <person name="Childs K.L."/>
            <person name="Davidson R.M."/>
            <person name="Lin H."/>
            <person name="Quesada-Ocampo L."/>
            <person name="Vaillancourt B."/>
            <person name="Sakai H."/>
            <person name="Lee S.S."/>
            <person name="Kim J."/>
            <person name="Numa H."/>
            <person name="Itoh T."/>
            <person name="Buell C.R."/>
            <person name="Matsumoto T."/>
        </authorList>
    </citation>
    <scope>NUCLEOTIDE SEQUENCE [LARGE SCALE GENOMIC DNA]</scope>
    <source>
        <strain evidence="3">cv. Nipponbare</strain>
    </source>
</reference>
<name>A0A0N7KSK6_ORYSJ</name>
<accession>A0A0N7KSK6</accession>
<keyword evidence="3" id="KW-1185">Reference proteome</keyword>
<feature type="region of interest" description="Disordered" evidence="1">
    <location>
        <begin position="47"/>
        <end position="119"/>
    </location>
</feature>
<dbReference type="Proteomes" id="UP000059680">
    <property type="component" value="Chromosome 11"/>
</dbReference>
<sequence length="119" mass="12975">MNPKVSSFTQQHVANPQVNLWIILAPERTEVYLTRIQTRAAVTEEQQVVHESVQPPDAAPVEHPPLAGNAQDGHGLPQVAPAPRERAGPHGLRQRQEGQHVLQGLVREGAKPITPASRS</sequence>
<organism evidence="2 3">
    <name type="scientific">Oryza sativa subsp. japonica</name>
    <name type="common">Rice</name>
    <dbReference type="NCBI Taxonomy" id="39947"/>
    <lineage>
        <taxon>Eukaryota</taxon>
        <taxon>Viridiplantae</taxon>
        <taxon>Streptophyta</taxon>
        <taxon>Embryophyta</taxon>
        <taxon>Tracheophyta</taxon>
        <taxon>Spermatophyta</taxon>
        <taxon>Magnoliopsida</taxon>
        <taxon>Liliopsida</taxon>
        <taxon>Poales</taxon>
        <taxon>Poaceae</taxon>
        <taxon>BOP clade</taxon>
        <taxon>Oryzoideae</taxon>
        <taxon>Oryzeae</taxon>
        <taxon>Oryzinae</taxon>
        <taxon>Oryza</taxon>
        <taxon>Oryza sativa</taxon>
    </lineage>
</organism>
<dbReference type="InParanoid" id="A0A0N7KSK6"/>
<dbReference type="EMBL" id="AP014967">
    <property type="protein sequence ID" value="BAT13082.1"/>
    <property type="molecule type" value="Genomic_DNA"/>
</dbReference>
<reference evidence="3" key="1">
    <citation type="journal article" date="2005" name="Nature">
        <title>The map-based sequence of the rice genome.</title>
        <authorList>
            <consortium name="International rice genome sequencing project (IRGSP)"/>
            <person name="Matsumoto T."/>
            <person name="Wu J."/>
            <person name="Kanamori H."/>
            <person name="Katayose Y."/>
            <person name="Fujisawa M."/>
            <person name="Namiki N."/>
            <person name="Mizuno H."/>
            <person name="Yamamoto K."/>
            <person name="Antonio B.A."/>
            <person name="Baba T."/>
            <person name="Sakata K."/>
            <person name="Nagamura Y."/>
            <person name="Aoki H."/>
            <person name="Arikawa K."/>
            <person name="Arita K."/>
            <person name="Bito T."/>
            <person name="Chiden Y."/>
            <person name="Fujitsuka N."/>
            <person name="Fukunaka R."/>
            <person name="Hamada M."/>
            <person name="Harada C."/>
            <person name="Hayashi A."/>
            <person name="Hijishita S."/>
            <person name="Honda M."/>
            <person name="Hosokawa S."/>
            <person name="Ichikawa Y."/>
            <person name="Idonuma A."/>
            <person name="Iijima M."/>
            <person name="Ikeda M."/>
            <person name="Ikeno M."/>
            <person name="Ito K."/>
            <person name="Ito S."/>
            <person name="Ito T."/>
            <person name="Ito Y."/>
            <person name="Ito Y."/>
            <person name="Iwabuchi A."/>
            <person name="Kamiya K."/>
            <person name="Karasawa W."/>
            <person name="Kurita K."/>
            <person name="Katagiri S."/>
            <person name="Kikuta A."/>
            <person name="Kobayashi H."/>
            <person name="Kobayashi N."/>
            <person name="Machita K."/>
            <person name="Maehara T."/>
            <person name="Masukawa M."/>
            <person name="Mizubayashi T."/>
            <person name="Mukai Y."/>
            <person name="Nagasaki H."/>
            <person name="Nagata Y."/>
            <person name="Naito S."/>
            <person name="Nakashima M."/>
            <person name="Nakama Y."/>
            <person name="Nakamichi Y."/>
            <person name="Nakamura M."/>
            <person name="Meguro A."/>
            <person name="Negishi M."/>
            <person name="Ohta I."/>
            <person name="Ohta T."/>
            <person name="Okamoto M."/>
            <person name="Ono N."/>
            <person name="Saji S."/>
            <person name="Sakaguchi M."/>
            <person name="Sakai K."/>
            <person name="Shibata M."/>
            <person name="Shimokawa T."/>
            <person name="Song J."/>
            <person name="Takazaki Y."/>
            <person name="Terasawa K."/>
            <person name="Tsugane M."/>
            <person name="Tsuji K."/>
            <person name="Ueda S."/>
            <person name="Waki K."/>
            <person name="Yamagata H."/>
            <person name="Yamamoto M."/>
            <person name="Yamamoto S."/>
            <person name="Yamane H."/>
            <person name="Yoshiki S."/>
            <person name="Yoshihara R."/>
            <person name="Yukawa K."/>
            <person name="Zhong H."/>
            <person name="Yano M."/>
            <person name="Yuan Q."/>
            <person name="Ouyang S."/>
            <person name="Liu J."/>
            <person name="Jones K.M."/>
            <person name="Gansberger K."/>
            <person name="Moffat K."/>
            <person name="Hill J."/>
            <person name="Bera J."/>
            <person name="Fadrosh D."/>
            <person name="Jin S."/>
            <person name="Johri S."/>
            <person name="Kim M."/>
            <person name="Overton L."/>
            <person name="Reardon M."/>
            <person name="Tsitrin T."/>
            <person name="Vuong H."/>
            <person name="Weaver B."/>
            <person name="Ciecko A."/>
            <person name="Tallon L."/>
            <person name="Jackson J."/>
            <person name="Pai G."/>
            <person name="Aken S.V."/>
            <person name="Utterback T."/>
            <person name="Reidmuller S."/>
            <person name="Feldblyum T."/>
            <person name="Hsiao J."/>
            <person name="Zismann V."/>
            <person name="Iobst S."/>
            <person name="de Vazeille A.R."/>
            <person name="Buell C.R."/>
            <person name="Ying K."/>
            <person name="Li Y."/>
            <person name="Lu T."/>
            <person name="Huang Y."/>
            <person name="Zhao Q."/>
            <person name="Feng Q."/>
            <person name="Zhang L."/>
            <person name="Zhu J."/>
            <person name="Weng Q."/>
            <person name="Mu J."/>
            <person name="Lu Y."/>
            <person name="Fan D."/>
            <person name="Liu Y."/>
            <person name="Guan J."/>
            <person name="Zhang Y."/>
            <person name="Yu S."/>
            <person name="Liu X."/>
            <person name="Zhang Y."/>
            <person name="Hong G."/>
            <person name="Han B."/>
            <person name="Choisne N."/>
            <person name="Demange N."/>
            <person name="Orjeda G."/>
            <person name="Samain S."/>
            <person name="Cattolico L."/>
            <person name="Pelletier E."/>
            <person name="Couloux A."/>
            <person name="Segurens B."/>
            <person name="Wincker P."/>
            <person name="D'Hont A."/>
            <person name="Scarpelli C."/>
            <person name="Weissenbach J."/>
            <person name="Salanoubat M."/>
            <person name="Quetier F."/>
            <person name="Yu Y."/>
            <person name="Kim H.R."/>
            <person name="Rambo T."/>
            <person name="Currie J."/>
            <person name="Collura K."/>
            <person name="Luo M."/>
            <person name="Yang T."/>
            <person name="Ammiraju J.S.S."/>
            <person name="Engler F."/>
            <person name="Soderlund C."/>
            <person name="Wing R.A."/>
            <person name="Palmer L.E."/>
            <person name="de la Bastide M."/>
            <person name="Spiegel L."/>
            <person name="Nascimento L."/>
            <person name="Zutavern T."/>
            <person name="O'Shaughnessy A."/>
            <person name="Dike S."/>
            <person name="Dedhia N."/>
            <person name="Preston R."/>
            <person name="Balija V."/>
            <person name="McCombie W.R."/>
            <person name="Chow T."/>
            <person name="Chen H."/>
            <person name="Chung M."/>
            <person name="Chen C."/>
            <person name="Shaw J."/>
            <person name="Wu H."/>
            <person name="Hsiao K."/>
            <person name="Chao Y."/>
            <person name="Chu M."/>
            <person name="Cheng C."/>
            <person name="Hour A."/>
            <person name="Lee P."/>
            <person name="Lin S."/>
            <person name="Lin Y."/>
            <person name="Liou J."/>
            <person name="Liu S."/>
            <person name="Hsing Y."/>
            <person name="Raghuvanshi S."/>
            <person name="Mohanty A."/>
            <person name="Bharti A.K."/>
            <person name="Gaur A."/>
            <person name="Gupta V."/>
            <person name="Kumar D."/>
            <person name="Ravi V."/>
            <person name="Vij S."/>
            <person name="Kapur A."/>
            <person name="Khurana P."/>
            <person name="Khurana P."/>
            <person name="Khurana J.P."/>
            <person name="Tyagi A.K."/>
            <person name="Gaikwad K."/>
            <person name="Singh A."/>
            <person name="Dalal V."/>
            <person name="Srivastava S."/>
            <person name="Dixit A."/>
            <person name="Pal A.K."/>
            <person name="Ghazi I.A."/>
            <person name="Yadav M."/>
            <person name="Pandit A."/>
            <person name="Bhargava A."/>
            <person name="Sureshbabu K."/>
            <person name="Batra K."/>
            <person name="Sharma T.R."/>
            <person name="Mohapatra T."/>
            <person name="Singh N.K."/>
            <person name="Messing J."/>
            <person name="Nelson A.B."/>
            <person name="Fuks G."/>
            <person name="Kavchok S."/>
            <person name="Keizer G."/>
            <person name="Linton E."/>
            <person name="Llaca V."/>
            <person name="Song R."/>
            <person name="Tanyolac B."/>
            <person name="Young S."/>
            <person name="Ho-Il K."/>
            <person name="Hahn J.H."/>
            <person name="Sangsakoo G."/>
            <person name="Vanavichit A."/>
            <person name="de Mattos Luiz.A.T."/>
            <person name="Zimmer P.D."/>
            <person name="Malone G."/>
            <person name="Dellagostin O."/>
            <person name="de Oliveira A.C."/>
            <person name="Bevan M."/>
            <person name="Bancroft I."/>
            <person name="Minx P."/>
            <person name="Cordum H."/>
            <person name="Wilson R."/>
            <person name="Cheng Z."/>
            <person name="Jin W."/>
            <person name="Jiang J."/>
            <person name="Leong S.A."/>
            <person name="Iwama H."/>
            <person name="Gojobori T."/>
            <person name="Itoh T."/>
            <person name="Niimura Y."/>
            <person name="Fujii Y."/>
            <person name="Habara T."/>
            <person name="Sakai H."/>
            <person name="Sato Y."/>
            <person name="Wilson G."/>
            <person name="Kumar K."/>
            <person name="McCouch S."/>
            <person name="Juretic N."/>
            <person name="Hoen D."/>
            <person name="Wright S."/>
            <person name="Bruskiewich R."/>
            <person name="Bureau T."/>
            <person name="Miyao A."/>
            <person name="Hirochika H."/>
            <person name="Nishikawa T."/>
            <person name="Kadowaki K."/>
            <person name="Sugiura M."/>
            <person name="Burr B."/>
            <person name="Sasaki T."/>
        </authorList>
    </citation>
    <scope>NUCLEOTIDE SEQUENCE [LARGE SCALE GENOMIC DNA]</scope>
    <source>
        <strain evidence="3">cv. Nipponbare</strain>
    </source>
</reference>
<protein>
    <submittedName>
        <fullName evidence="2">Os11g0201124 protein</fullName>
    </submittedName>
</protein>
<reference evidence="2 3" key="2">
    <citation type="journal article" date="2013" name="Plant Cell Physiol.">
        <title>Rice Annotation Project Database (RAP-DB): an integrative and interactive database for rice genomics.</title>
        <authorList>
            <person name="Sakai H."/>
            <person name="Lee S.S."/>
            <person name="Tanaka T."/>
            <person name="Numa H."/>
            <person name="Kim J."/>
            <person name="Kawahara Y."/>
            <person name="Wakimoto H."/>
            <person name="Yang C.C."/>
            <person name="Iwamoto M."/>
            <person name="Abe T."/>
            <person name="Yamada Y."/>
            <person name="Muto A."/>
            <person name="Inokuchi H."/>
            <person name="Ikemura T."/>
            <person name="Matsumoto T."/>
            <person name="Sasaki T."/>
            <person name="Itoh T."/>
        </authorList>
    </citation>
    <scope>NUCLEOTIDE SEQUENCE [LARGE SCALE GENOMIC DNA]</scope>
    <source>
        <strain evidence="3">cv. Nipponbare</strain>
    </source>
</reference>
<evidence type="ECO:0000313" key="3">
    <source>
        <dbReference type="Proteomes" id="UP000059680"/>
    </source>
</evidence>